<evidence type="ECO:0000256" key="1">
    <source>
        <dbReference type="SAM" id="MobiDB-lite"/>
    </source>
</evidence>
<accession>A0A9P9EDL5</accession>
<proteinExistence type="predicted"/>
<feature type="region of interest" description="Disordered" evidence="1">
    <location>
        <begin position="116"/>
        <end position="137"/>
    </location>
</feature>
<dbReference type="EMBL" id="JAGMWT010000002">
    <property type="protein sequence ID" value="KAH7135940.1"/>
    <property type="molecule type" value="Genomic_DNA"/>
</dbReference>
<reference evidence="2" key="1">
    <citation type="journal article" date="2021" name="Nat. Commun.">
        <title>Genetic determinants of endophytism in the Arabidopsis root mycobiome.</title>
        <authorList>
            <person name="Mesny F."/>
            <person name="Miyauchi S."/>
            <person name="Thiergart T."/>
            <person name="Pickel B."/>
            <person name="Atanasova L."/>
            <person name="Karlsson M."/>
            <person name="Huettel B."/>
            <person name="Barry K.W."/>
            <person name="Haridas S."/>
            <person name="Chen C."/>
            <person name="Bauer D."/>
            <person name="Andreopoulos W."/>
            <person name="Pangilinan J."/>
            <person name="LaButti K."/>
            <person name="Riley R."/>
            <person name="Lipzen A."/>
            <person name="Clum A."/>
            <person name="Drula E."/>
            <person name="Henrissat B."/>
            <person name="Kohler A."/>
            <person name="Grigoriev I.V."/>
            <person name="Martin F.M."/>
            <person name="Hacquard S."/>
        </authorList>
    </citation>
    <scope>NUCLEOTIDE SEQUENCE</scope>
    <source>
        <strain evidence="2">MPI-CAGE-CH-0243</strain>
    </source>
</reference>
<protein>
    <submittedName>
        <fullName evidence="2">Uncharacterized protein</fullName>
    </submittedName>
</protein>
<gene>
    <name evidence="2" type="ORF">B0J11DRAFT_502739</name>
</gene>
<dbReference type="Proteomes" id="UP000700596">
    <property type="component" value="Unassembled WGS sequence"/>
</dbReference>
<name>A0A9P9EDL5_9PLEO</name>
<dbReference type="AlphaFoldDB" id="A0A9P9EDL5"/>
<keyword evidence="3" id="KW-1185">Reference proteome</keyword>
<comment type="caution">
    <text evidence="2">The sequence shown here is derived from an EMBL/GenBank/DDBJ whole genome shotgun (WGS) entry which is preliminary data.</text>
</comment>
<evidence type="ECO:0000313" key="2">
    <source>
        <dbReference type="EMBL" id="KAH7135940.1"/>
    </source>
</evidence>
<evidence type="ECO:0000313" key="3">
    <source>
        <dbReference type="Proteomes" id="UP000700596"/>
    </source>
</evidence>
<organism evidence="2 3">
    <name type="scientific">Dendryphion nanum</name>
    <dbReference type="NCBI Taxonomy" id="256645"/>
    <lineage>
        <taxon>Eukaryota</taxon>
        <taxon>Fungi</taxon>
        <taxon>Dikarya</taxon>
        <taxon>Ascomycota</taxon>
        <taxon>Pezizomycotina</taxon>
        <taxon>Dothideomycetes</taxon>
        <taxon>Pleosporomycetidae</taxon>
        <taxon>Pleosporales</taxon>
        <taxon>Torulaceae</taxon>
        <taxon>Dendryphion</taxon>
    </lineage>
</organism>
<feature type="region of interest" description="Disordered" evidence="1">
    <location>
        <begin position="68"/>
        <end position="96"/>
    </location>
</feature>
<sequence>MQRGAASPAAQAESAAAAHGWAGVWVAWVRGINGNPRFERVLWAPSRAIQCVQGSNMQHMQRRQRMQMVQREGRGGEWSGGQREPQALPKHPNSNRNLAIETTLLERWYITRRWSPISQQPSGGRPPVMFVTCSSDP</sequence>